<dbReference type="SUPFAM" id="SSF50129">
    <property type="entry name" value="GroES-like"/>
    <property type="match status" value="1"/>
</dbReference>
<dbReference type="EMBL" id="JANLCJ010000004">
    <property type="protein sequence ID" value="MCS5734550.1"/>
    <property type="molecule type" value="Genomic_DNA"/>
</dbReference>
<dbReference type="SMART" id="SM00829">
    <property type="entry name" value="PKS_ER"/>
    <property type="match status" value="1"/>
</dbReference>
<name>A0ABT2H3P2_9MICO</name>
<dbReference type="RefSeq" id="WP_259539414.1">
    <property type="nucleotide sequence ID" value="NZ_JANLCJ010000004.1"/>
</dbReference>
<comment type="similarity">
    <text evidence="5">Belongs to the zinc-containing alcohol dehydrogenase family.</text>
</comment>
<dbReference type="InterPro" id="IPR036291">
    <property type="entry name" value="NAD(P)-bd_dom_sf"/>
</dbReference>
<protein>
    <submittedName>
        <fullName evidence="7">Zinc-binding dehydrogenase</fullName>
    </submittedName>
</protein>
<evidence type="ECO:0000256" key="1">
    <source>
        <dbReference type="ARBA" id="ARBA00001947"/>
    </source>
</evidence>
<keyword evidence="8" id="KW-1185">Reference proteome</keyword>
<organism evidence="7 8">
    <name type="scientific">Herbiconiux daphne</name>
    <dbReference type="NCBI Taxonomy" id="2970914"/>
    <lineage>
        <taxon>Bacteria</taxon>
        <taxon>Bacillati</taxon>
        <taxon>Actinomycetota</taxon>
        <taxon>Actinomycetes</taxon>
        <taxon>Micrococcales</taxon>
        <taxon>Microbacteriaceae</taxon>
        <taxon>Herbiconiux</taxon>
    </lineage>
</organism>
<evidence type="ECO:0000256" key="5">
    <source>
        <dbReference type="RuleBase" id="RU361277"/>
    </source>
</evidence>
<dbReference type="PANTHER" id="PTHR43401:SF2">
    <property type="entry name" value="L-THREONINE 3-DEHYDROGENASE"/>
    <property type="match status" value="1"/>
</dbReference>
<dbReference type="Proteomes" id="UP001165586">
    <property type="component" value="Unassembled WGS sequence"/>
</dbReference>
<dbReference type="InterPro" id="IPR002328">
    <property type="entry name" value="ADH_Zn_CS"/>
</dbReference>
<dbReference type="InterPro" id="IPR013154">
    <property type="entry name" value="ADH-like_N"/>
</dbReference>
<evidence type="ECO:0000313" key="7">
    <source>
        <dbReference type="EMBL" id="MCS5734550.1"/>
    </source>
</evidence>
<gene>
    <name evidence="7" type="ORF">N1032_12450</name>
</gene>
<keyword evidence="3 5" id="KW-0862">Zinc</keyword>
<keyword evidence="4" id="KW-0560">Oxidoreductase</keyword>
<evidence type="ECO:0000256" key="3">
    <source>
        <dbReference type="ARBA" id="ARBA00022833"/>
    </source>
</evidence>
<dbReference type="PROSITE" id="PS00059">
    <property type="entry name" value="ADH_ZINC"/>
    <property type="match status" value="1"/>
</dbReference>
<proteinExistence type="inferred from homology"/>
<feature type="domain" description="Enoyl reductase (ER)" evidence="6">
    <location>
        <begin position="13"/>
        <end position="359"/>
    </location>
</feature>
<dbReference type="InterPro" id="IPR050129">
    <property type="entry name" value="Zn_alcohol_dh"/>
</dbReference>
<dbReference type="Pfam" id="PF08240">
    <property type="entry name" value="ADH_N"/>
    <property type="match status" value="1"/>
</dbReference>
<dbReference type="CDD" id="cd08254">
    <property type="entry name" value="hydroxyacyl_CoA_DH"/>
    <property type="match status" value="1"/>
</dbReference>
<sequence length="363" mass="38868">MPEKTTMRAHRLRTREAKWTIETVPIPVPGPDQVLIKVAFCGICHSDLSFNSGAFEVANDQTSGSPLRRVPEVVTSGHEVTGTIAALGPGVTGWEIGDRVIAPTGQPDHTCEVCRTGVFEDCPNLEVLAVTKDGGWAEYVLSRAIAPIRIPDSLPLDQAAIIPDALSTPYGAVVNTGQVKVGEAVGVWGIGGVGTHLVQVARLVGANPIIAFDISEETRQRALDRGADFAFDSRDPDLEQKVMEATGGHMFDVTFDAVGIKPTFTQALAFTRNRGRMIAVGETMDEVSIGTTLHFGVSRKQVRGHLGCPNEDVEALVKLVAAGRLDVSQSISNVVSLENLADGIDQLHHHTDNPIRILVNPNL</sequence>
<dbReference type="Gene3D" id="3.90.180.10">
    <property type="entry name" value="Medium-chain alcohol dehydrogenases, catalytic domain"/>
    <property type="match status" value="1"/>
</dbReference>
<keyword evidence="2 5" id="KW-0479">Metal-binding</keyword>
<evidence type="ECO:0000259" key="6">
    <source>
        <dbReference type="SMART" id="SM00829"/>
    </source>
</evidence>
<dbReference type="SUPFAM" id="SSF51735">
    <property type="entry name" value="NAD(P)-binding Rossmann-fold domains"/>
    <property type="match status" value="1"/>
</dbReference>
<comment type="caution">
    <text evidence="7">The sequence shown here is derived from an EMBL/GenBank/DDBJ whole genome shotgun (WGS) entry which is preliminary data.</text>
</comment>
<accession>A0ABT2H3P2</accession>
<evidence type="ECO:0000256" key="2">
    <source>
        <dbReference type="ARBA" id="ARBA00022723"/>
    </source>
</evidence>
<dbReference type="Pfam" id="PF00107">
    <property type="entry name" value="ADH_zinc_N"/>
    <property type="match status" value="1"/>
</dbReference>
<dbReference type="InterPro" id="IPR013149">
    <property type="entry name" value="ADH-like_C"/>
</dbReference>
<evidence type="ECO:0000313" key="8">
    <source>
        <dbReference type="Proteomes" id="UP001165586"/>
    </source>
</evidence>
<dbReference type="PANTHER" id="PTHR43401">
    <property type="entry name" value="L-THREONINE 3-DEHYDROGENASE"/>
    <property type="match status" value="1"/>
</dbReference>
<dbReference type="InterPro" id="IPR011032">
    <property type="entry name" value="GroES-like_sf"/>
</dbReference>
<reference evidence="7" key="1">
    <citation type="submission" date="2022-08" db="EMBL/GenBank/DDBJ databases">
        <authorList>
            <person name="Deng Y."/>
            <person name="Han X.-F."/>
            <person name="Zhang Y.-Q."/>
        </authorList>
    </citation>
    <scope>NUCLEOTIDE SEQUENCE</scope>
    <source>
        <strain evidence="7">CPCC 203386</strain>
    </source>
</reference>
<evidence type="ECO:0000256" key="4">
    <source>
        <dbReference type="ARBA" id="ARBA00023002"/>
    </source>
</evidence>
<dbReference type="InterPro" id="IPR020843">
    <property type="entry name" value="ER"/>
</dbReference>
<comment type="cofactor">
    <cofactor evidence="1 5">
        <name>Zn(2+)</name>
        <dbReference type="ChEBI" id="CHEBI:29105"/>
    </cofactor>
</comment>